<accession>A0A4J1WYJ2</accession>
<sequence length="182" mass="21139">MTITLEMISEKIEDFSDQLEIIAEKESNPRLQDKLFNIVSDLFRLSLQVLSEDNRRKEQEQLSNYDVFLTKNITELAKEFDLHKQATARILKTKTPTPFLDMVKDEMEKHGYHDEQGNKINIVAVSIYITRLVKNDFFKIRKNEPSVLGGVINDCNKINQENRDEMTSIKTLNRRIGGGAYE</sequence>
<evidence type="ECO:0000313" key="4">
    <source>
        <dbReference type="EMBL" id="VNQ80725.1"/>
    </source>
</evidence>
<proteinExistence type="predicted"/>
<dbReference type="RefSeq" id="WP_061364005.1">
    <property type="nucleotide sequence ID" value="NZ_FCQP01000001.1"/>
</dbReference>
<evidence type="ECO:0000313" key="1">
    <source>
        <dbReference type="EMBL" id="VNP30439.1"/>
    </source>
</evidence>
<name>A0A4J1WYJ2_STREE</name>
<evidence type="ECO:0000313" key="3">
    <source>
        <dbReference type="EMBL" id="VNQ05767.1"/>
    </source>
</evidence>
<dbReference type="EMBL" id="CAATFV010000011">
    <property type="protein sequence ID" value="VNP30439.1"/>
    <property type="molecule type" value="Genomic_DNA"/>
</dbReference>
<evidence type="ECO:0000313" key="2">
    <source>
        <dbReference type="EMBL" id="VNP73212.1"/>
    </source>
</evidence>
<organism evidence="2">
    <name type="scientific">Streptococcus pneumoniae</name>
    <dbReference type="NCBI Taxonomy" id="1313"/>
    <lineage>
        <taxon>Bacteria</taxon>
        <taxon>Bacillati</taxon>
        <taxon>Bacillota</taxon>
        <taxon>Bacilli</taxon>
        <taxon>Lactobacillales</taxon>
        <taxon>Streptococcaceae</taxon>
        <taxon>Streptococcus</taxon>
    </lineage>
</organism>
<dbReference type="AlphaFoldDB" id="A0A4J1WYJ2"/>
<dbReference type="EMBL" id="CAATIV010000002">
    <property type="protein sequence ID" value="VNQ80725.1"/>
    <property type="molecule type" value="Genomic_DNA"/>
</dbReference>
<dbReference type="EMBL" id="CAATGT010000013">
    <property type="protein sequence ID" value="VNP73212.1"/>
    <property type="molecule type" value="Genomic_DNA"/>
</dbReference>
<gene>
    <name evidence="1" type="ORF">SAMEA2783849_01700</name>
    <name evidence="2" type="ORF">SAMEA2783851_01809</name>
    <name evidence="3" type="ORF">SAMEA2783852_01761</name>
    <name evidence="4" type="ORF">SAMEA2783856_00325</name>
</gene>
<dbReference type="EMBL" id="CAATHG010000012">
    <property type="protein sequence ID" value="VNQ05767.1"/>
    <property type="molecule type" value="Genomic_DNA"/>
</dbReference>
<reference evidence="2" key="1">
    <citation type="submission" date="2019-04" db="EMBL/GenBank/DDBJ databases">
        <authorList>
            <consortium name="Pathogen Informatics"/>
        </authorList>
    </citation>
    <scope>NUCLEOTIDE SEQUENCE</scope>
    <source>
        <strain evidence="2">GPSC65</strain>
    </source>
</reference>
<protein>
    <submittedName>
        <fullName evidence="2">Uncharacterized protein</fullName>
    </submittedName>
</protein>